<reference evidence="2 3" key="1">
    <citation type="submission" date="2018-08" db="EMBL/GenBank/DDBJ databases">
        <title>Sequencing the genomes of 1000 actinobacteria strains.</title>
        <authorList>
            <person name="Klenk H.-P."/>
        </authorList>
    </citation>
    <scope>NUCLEOTIDE SEQUENCE [LARGE SCALE GENOMIC DNA]</scope>
    <source>
        <strain evidence="2 3">DSM 22891</strain>
    </source>
</reference>
<dbReference type="RefSeq" id="WP_115849628.1">
    <property type="nucleotide sequence ID" value="NZ_QTUC01000001.1"/>
</dbReference>
<evidence type="ECO:0000313" key="2">
    <source>
        <dbReference type="EMBL" id="REF35925.1"/>
    </source>
</evidence>
<sequence>MSSGLDRLLEEAERTIERSKELEEQLSSLEAEASAADGRVSVVVGSGGKVKSLTIDPRALRLGSEELAEAILTAINDAQEALVQRSQEAIGECWGPDSVLGQLARGGSIDPYEFFASQGVNVPSRLRDLGR</sequence>
<organism evidence="2 3">
    <name type="scientific">Thermasporomyces composti</name>
    <dbReference type="NCBI Taxonomy" id="696763"/>
    <lineage>
        <taxon>Bacteria</taxon>
        <taxon>Bacillati</taxon>
        <taxon>Actinomycetota</taxon>
        <taxon>Actinomycetes</taxon>
        <taxon>Propionibacteriales</taxon>
        <taxon>Nocardioidaceae</taxon>
        <taxon>Thermasporomyces</taxon>
    </lineage>
</organism>
<accession>A0A3D9VA91</accession>
<dbReference type="AlphaFoldDB" id="A0A3D9VA91"/>
<dbReference type="InterPro" id="IPR036894">
    <property type="entry name" value="YbaB-like_sf"/>
</dbReference>
<evidence type="ECO:0000313" key="3">
    <source>
        <dbReference type="Proteomes" id="UP000256485"/>
    </source>
</evidence>
<dbReference type="GO" id="GO:0003677">
    <property type="term" value="F:DNA binding"/>
    <property type="evidence" value="ECO:0007669"/>
    <property type="project" value="UniProtKB-KW"/>
</dbReference>
<name>A0A3D9VA91_THECX</name>
<gene>
    <name evidence="2" type="ORF">DFJ64_1317</name>
</gene>
<keyword evidence="1" id="KW-0175">Coiled coil</keyword>
<dbReference type="SUPFAM" id="SSF82607">
    <property type="entry name" value="YbaB-like"/>
    <property type="match status" value="1"/>
</dbReference>
<dbReference type="Pfam" id="PF02575">
    <property type="entry name" value="YbaB_DNA_bd"/>
    <property type="match status" value="1"/>
</dbReference>
<evidence type="ECO:0000256" key="1">
    <source>
        <dbReference type="SAM" id="Coils"/>
    </source>
</evidence>
<keyword evidence="2" id="KW-0238">DNA-binding</keyword>
<keyword evidence="3" id="KW-1185">Reference proteome</keyword>
<dbReference type="Proteomes" id="UP000256485">
    <property type="component" value="Unassembled WGS sequence"/>
</dbReference>
<dbReference type="EMBL" id="QTUC01000001">
    <property type="protein sequence ID" value="REF35925.1"/>
    <property type="molecule type" value="Genomic_DNA"/>
</dbReference>
<protein>
    <submittedName>
        <fullName evidence="2">DNA-binding protein YbaB</fullName>
    </submittedName>
</protein>
<proteinExistence type="predicted"/>
<dbReference type="InterPro" id="IPR004401">
    <property type="entry name" value="YbaB/EbfC"/>
</dbReference>
<dbReference type="Gene3D" id="3.30.1310.10">
    <property type="entry name" value="Nucleoid-associated protein YbaB-like domain"/>
    <property type="match status" value="1"/>
</dbReference>
<dbReference type="OrthoDB" id="3829223at2"/>
<comment type="caution">
    <text evidence="2">The sequence shown here is derived from an EMBL/GenBank/DDBJ whole genome shotgun (WGS) entry which is preliminary data.</text>
</comment>
<feature type="coiled-coil region" evidence="1">
    <location>
        <begin position="2"/>
        <end position="39"/>
    </location>
</feature>